<evidence type="ECO:0000313" key="1">
    <source>
        <dbReference type="EMBL" id="PKI75038.1"/>
    </source>
</evidence>
<proteinExistence type="predicted"/>
<protein>
    <submittedName>
        <fullName evidence="1">Uncharacterized protein</fullName>
    </submittedName>
</protein>
<keyword evidence="2" id="KW-1185">Reference proteome</keyword>
<dbReference type="EMBL" id="PGOL01000186">
    <property type="protein sequence ID" value="PKI75038.1"/>
    <property type="molecule type" value="Genomic_DNA"/>
</dbReference>
<dbReference type="AlphaFoldDB" id="A0A2I0L2W6"/>
<sequence>MEDPTGAFDMPCSATVVANRSPFRGPSLPLPVLASGSSSESPQFSSSFGHACNLPGTRHSVLLLLFRDLLIDSAHRRFMAAECKGK</sequence>
<organism evidence="1 2">
    <name type="scientific">Punica granatum</name>
    <name type="common">Pomegranate</name>
    <dbReference type="NCBI Taxonomy" id="22663"/>
    <lineage>
        <taxon>Eukaryota</taxon>
        <taxon>Viridiplantae</taxon>
        <taxon>Streptophyta</taxon>
        <taxon>Embryophyta</taxon>
        <taxon>Tracheophyta</taxon>
        <taxon>Spermatophyta</taxon>
        <taxon>Magnoliopsida</taxon>
        <taxon>eudicotyledons</taxon>
        <taxon>Gunneridae</taxon>
        <taxon>Pentapetalae</taxon>
        <taxon>rosids</taxon>
        <taxon>malvids</taxon>
        <taxon>Myrtales</taxon>
        <taxon>Lythraceae</taxon>
        <taxon>Punica</taxon>
    </lineage>
</organism>
<accession>A0A2I0L2W6</accession>
<name>A0A2I0L2W6_PUNGR</name>
<dbReference type="Proteomes" id="UP000233551">
    <property type="component" value="Unassembled WGS sequence"/>
</dbReference>
<evidence type="ECO:0000313" key="2">
    <source>
        <dbReference type="Proteomes" id="UP000233551"/>
    </source>
</evidence>
<comment type="caution">
    <text evidence="1">The sequence shown here is derived from an EMBL/GenBank/DDBJ whole genome shotgun (WGS) entry which is preliminary data.</text>
</comment>
<gene>
    <name evidence="1" type="ORF">CRG98_004512</name>
</gene>
<reference evidence="1 2" key="1">
    <citation type="submission" date="2017-11" db="EMBL/GenBank/DDBJ databases">
        <title>De-novo sequencing of pomegranate (Punica granatum L.) genome.</title>
        <authorList>
            <person name="Akparov Z."/>
            <person name="Amiraslanov A."/>
            <person name="Hajiyeva S."/>
            <person name="Abbasov M."/>
            <person name="Kaur K."/>
            <person name="Hamwieh A."/>
            <person name="Solovyev V."/>
            <person name="Salamov A."/>
            <person name="Braich B."/>
            <person name="Kosarev P."/>
            <person name="Mahmoud A."/>
            <person name="Hajiyev E."/>
            <person name="Babayeva S."/>
            <person name="Izzatullayeva V."/>
            <person name="Mammadov A."/>
            <person name="Mammadov A."/>
            <person name="Sharifova S."/>
            <person name="Ojaghi J."/>
            <person name="Eynullazada K."/>
            <person name="Bayramov B."/>
            <person name="Abdulazimova A."/>
            <person name="Shahmuradov I."/>
        </authorList>
    </citation>
    <scope>NUCLEOTIDE SEQUENCE [LARGE SCALE GENOMIC DNA]</scope>
    <source>
        <strain evidence="2">cv. AG2017</strain>
        <tissue evidence="1">Leaf</tissue>
    </source>
</reference>